<dbReference type="InterPro" id="IPR000120">
    <property type="entry name" value="Amidase"/>
</dbReference>
<dbReference type="RefSeq" id="WP_379766498.1">
    <property type="nucleotide sequence ID" value="NZ_JBHSXI010000008.1"/>
</dbReference>
<gene>
    <name evidence="3" type="ORF">ACFQEY_07385</name>
</gene>
<organism evidence="3 4">
    <name type="scientific">Halorubrum trueperi</name>
    <dbReference type="NCBI Taxonomy" id="2004704"/>
    <lineage>
        <taxon>Archaea</taxon>
        <taxon>Methanobacteriati</taxon>
        <taxon>Methanobacteriota</taxon>
        <taxon>Stenosarchaea group</taxon>
        <taxon>Halobacteria</taxon>
        <taxon>Halobacteriales</taxon>
        <taxon>Haloferacaceae</taxon>
        <taxon>Halorubrum</taxon>
    </lineage>
</organism>
<dbReference type="SUPFAM" id="SSF75304">
    <property type="entry name" value="Amidase signature (AS) enzymes"/>
    <property type="match status" value="1"/>
</dbReference>
<evidence type="ECO:0000313" key="4">
    <source>
        <dbReference type="Proteomes" id="UP001596333"/>
    </source>
</evidence>
<comment type="caution">
    <text evidence="3">The sequence shown here is derived from an EMBL/GenBank/DDBJ whole genome shotgun (WGS) entry which is preliminary data.</text>
</comment>
<reference evidence="3 4" key="1">
    <citation type="journal article" date="2019" name="Int. J. Syst. Evol. Microbiol.">
        <title>The Global Catalogue of Microorganisms (GCM) 10K type strain sequencing project: providing services to taxonomists for standard genome sequencing and annotation.</title>
        <authorList>
            <consortium name="The Broad Institute Genomics Platform"/>
            <consortium name="The Broad Institute Genome Sequencing Center for Infectious Disease"/>
            <person name="Wu L."/>
            <person name="Ma J."/>
        </authorList>
    </citation>
    <scope>NUCLEOTIDE SEQUENCE [LARGE SCALE GENOMIC DNA]</scope>
    <source>
        <strain evidence="3 4">Y73</strain>
    </source>
</reference>
<dbReference type="PANTHER" id="PTHR11895">
    <property type="entry name" value="TRANSAMIDASE"/>
    <property type="match status" value="1"/>
</dbReference>
<dbReference type="Gene3D" id="3.90.1300.10">
    <property type="entry name" value="Amidase signature (AS) domain"/>
    <property type="match status" value="1"/>
</dbReference>
<dbReference type="Pfam" id="PF01425">
    <property type="entry name" value="Amidase"/>
    <property type="match status" value="1"/>
</dbReference>
<dbReference type="Proteomes" id="UP001596333">
    <property type="component" value="Unassembled WGS sequence"/>
</dbReference>
<sequence>MLHSEPLADTADDLRSGRIELDAYVDELADRAAAVDPEIEALVDEDGRWDRLRGDAAALEARYPDPADRPPLYGVPVGVKDIFHADGLPTRAGSDLPPETLTGEEADAVTALRRAGALVLGKTVTTEFAHMSPGPTRNPHDTERTPGGSSSGSAAAVAAGLCPVAFGSQTIGSVIRPAAFCGVVGFKPTFGRISTEGVIPLSVSVDHVGVFTQDTAGTALVAPLLCDSWRTLPASTESPTIGVPDGPYLEQASDVALAAFEDHLDELIAAGYDVVRVDAMGDIDAVNERHQRLVAADAAVAHEDWYREHGEKYAEETSELITEGMEATMETLAVGRRSRGELRAALTDLMDGRGIDLWIAPAAPGPAPKGIDSTGDPVMNLPWTHAGLPTVTVPASETDEGLPLGVQFAGRFGADEDVIRWSHGIADAFSTQ</sequence>
<feature type="domain" description="Amidase" evidence="2">
    <location>
        <begin position="25"/>
        <end position="418"/>
    </location>
</feature>
<protein>
    <submittedName>
        <fullName evidence="3">Amidase</fullName>
    </submittedName>
</protein>
<feature type="region of interest" description="Disordered" evidence="1">
    <location>
        <begin position="129"/>
        <end position="152"/>
    </location>
</feature>
<name>A0ABD5ULW1_9EURY</name>
<accession>A0ABD5ULW1</accession>
<dbReference type="EMBL" id="JBHSXI010000008">
    <property type="protein sequence ID" value="MFC6888829.1"/>
    <property type="molecule type" value="Genomic_DNA"/>
</dbReference>
<evidence type="ECO:0000256" key="1">
    <source>
        <dbReference type="SAM" id="MobiDB-lite"/>
    </source>
</evidence>
<dbReference type="PANTHER" id="PTHR11895:SF67">
    <property type="entry name" value="AMIDASE DOMAIN-CONTAINING PROTEIN"/>
    <property type="match status" value="1"/>
</dbReference>
<dbReference type="InterPro" id="IPR023631">
    <property type="entry name" value="Amidase_dom"/>
</dbReference>
<evidence type="ECO:0000313" key="3">
    <source>
        <dbReference type="EMBL" id="MFC6888829.1"/>
    </source>
</evidence>
<proteinExistence type="predicted"/>
<keyword evidence="4" id="KW-1185">Reference proteome</keyword>
<dbReference type="InterPro" id="IPR036928">
    <property type="entry name" value="AS_sf"/>
</dbReference>
<evidence type="ECO:0000259" key="2">
    <source>
        <dbReference type="Pfam" id="PF01425"/>
    </source>
</evidence>
<dbReference type="AlphaFoldDB" id="A0ABD5ULW1"/>